<organism evidence="2 3">
    <name type="scientific">Stereum hirsutum (strain FP-91666)</name>
    <name type="common">White-rot fungus</name>
    <dbReference type="NCBI Taxonomy" id="721885"/>
    <lineage>
        <taxon>Eukaryota</taxon>
        <taxon>Fungi</taxon>
        <taxon>Dikarya</taxon>
        <taxon>Basidiomycota</taxon>
        <taxon>Agaricomycotina</taxon>
        <taxon>Agaricomycetes</taxon>
        <taxon>Russulales</taxon>
        <taxon>Stereaceae</taxon>
        <taxon>Stereum</taxon>
    </lineage>
</organism>
<dbReference type="OrthoDB" id="3256444at2759"/>
<dbReference type="KEGG" id="shs:STEHIDRAFT_43995"/>
<sequence>YRSWCKKTGFESMLPEDTSARKKAAHSSAATLDQSTLDAYTRPIETPPPAYSDDVFGDAAIDWTIATDQPLSVFDHPKYQEMIAIAARTKNGVKI</sequence>
<name>R7RWU1_STEHR</name>
<dbReference type="GeneID" id="18804677"/>
<reference evidence="3" key="1">
    <citation type="journal article" date="2012" name="Science">
        <title>The Paleozoic origin of enzymatic lignin decomposition reconstructed from 31 fungal genomes.</title>
        <authorList>
            <person name="Floudas D."/>
            <person name="Binder M."/>
            <person name="Riley R."/>
            <person name="Barry K."/>
            <person name="Blanchette R.A."/>
            <person name="Henrissat B."/>
            <person name="Martinez A.T."/>
            <person name="Otillar R."/>
            <person name="Spatafora J.W."/>
            <person name="Yadav J.S."/>
            <person name="Aerts A."/>
            <person name="Benoit I."/>
            <person name="Boyd A."/>
            <person name="Carlson A."/>
            <person name="Copeland A."/>
            <person name="Coutinho P.M."/>
            <person name="de Vries R.P."/>
            <person name="Ferreira P."/>
            <person name="Findley K."/>
            <person name="Foster B."/>
            <person name="Gaskell J."/>
            <person name="Glotzer D."/>
            <person name="Gorecki P."/>
            <person name="Heitman J."/>
            <person name="Hesse C."/>
            <person name="Hori C."/>
            <person name="Igarashi K."/>
            <person name="Jurgens J.A."/>
            <person name="Kallen N."/>
            <person name="Kersten P."/>
            <person name="Kohler A."/>
            <person name="Kuees U."/>
            <person name="Kumar T.K.A."/>
            <person name="Kuo A."/>
            <person name="LaButti K."/>
            <person name="Larrondo L.F."/>
            <person name="Lindquist E."/>
            <person name="Ling A."/>
            <person name="Lombard V."/>
            <person name="Lucas S."/>
            <person name="Lundell T."/>
            <person name="Martin R."/>
            <person name="McLaughlin D.J."/>
            <person name="Morgenstern I."/>
            <person name="Morin E."/>
            <person name="Murat C."/>
            <person name="Nagy L.G."/>
            <person name="Nolan M."/>
            <person name="Ohm R.A."/>
            <person name="Patyshakuliyeva A."/>
            <person name="Rokas A."/>
            <person name="Ruiz-Duenas F.J."/>
            <person name="Sabat G."/>
            <person name="Salamov A."/>
            <person name="Samejima M."/>
            <person name="Schmutz J."/>
            <person name="Slot J.C."/>
            <person name="St John F."/>
            <person name="Stenlid J."/>
            <person name="Sun H."/>
            <person name="Sun S."/>
            <person name="Syed K."/>
            <person name="Tsang A."/>
            <person name="Wiebenga A."/>
            <person name="Young D."/>
            <person name="Pisabarro A."/>
            <person name="Eastwood D.C."/>
            <person name="Martin F."/>
            <person name="Cullen D."/>
            <person name="Grigoriev I.V."/>
            <person name="Hibbett D.S."/>
        </authorList>
    </citation>
    <scope>NUCLEOTIDE SEQUENCE [LARGE SCALE GENOMIC DNA]</scope>
    <source>
        <strain evidence="3">FP-91666</strain>
    </source>
</reference>
<evidence type="ECO:0000256" key="1">
    <source>
        <dbReference type="SAM" id="MobiDB-lite"/>
    </source>
</evidence>
<protein>
    <submittedName>
        <fullName evidence="2">Uncharacterized protein</fullName>
    </submittedName>
</protein>
<proteinExistence type="predicted"/>
<accession>R7RWU1</accession>
<dbReference type="EMBL" id="JH687401">
    <property type="protein sequence ID" value="EIM79846.1"/>
    <property type="molecule type" value="Genomic_DNA"/>
</dbReference>
<feature type="non-terminal residue" evidence="2">
    <location>
        <position position="1"/>
    </location>
</feature>
<dbReference type="AlphaFoldDB" id="R7RWU1"/>
<feature type="region of interest" description="Disordered" evidence="1">
    <location>
        <begin position="21"/>
        <end position="49"/>
    </location>
</feature>
<dbReference type="eggNOG" id="ENOG502SXSV">
    <property type="taxonomic scope" value="Eukaryota"/>
</dbReference>
<feature type="non-terminal residue" evidence="2">
    <location>
        <position position="95"/>
    </location>
</feature>
<gene>
    <name evidence="2" type="ORF">STEHIDRAFT_43995</name>
</gene>
<keyword evidence="3" id="KW-1185">Reference proteome</keyword>
<evidence type="ECO:0000313" key="3">
    <source>
        <dbReference type="Proteomes" id="UP000053927"/>
    </source>
</evidence>
<dbReference type="Proteomes" id="UP000053927">
    <property type="component" value="Unassembled WGS sequence"/>
</dbReference>
<dbReference type="RefSeq" id="XP_007311039.1">
    <property type="nucleotide sequence ID" value="XM_007310977.1"/>
</dbReference>
<evidence type="ECO:0000313" key="2">
    <source>
        <dbReference type="EMBL" id="EIM79846.1"/>
    </source>
</evidence>
<dbReference type="OMA" id="KRMINIA"/>